<protein>
    <submittedName>
        <fullName evidence="1">Uncharacterized protein</fullName>
    </submittedName>
</protein>
<accession>A0A081A694</accession>
<proteinExistence type="predicted"/>
<dbReference type="Proteomes" id="UP000028582">
    <property type="component" value="Unassembled WGS sequence"/>
</dbReference>
<comment type="caution">
    <text evidence="1">The sequence shown here is derived from an EMBL/GenBank/DDBJ whole genome shotgun (WGS) entry which is preliminary data.</text>
</comment>
<dbReference type="EMBL" id="ANJA01001800">
    <property type="protein sequence ID" value="ETO74405.1"/>
    <property type="molecule type" value="Genomic_DNA"/>
</dbReference>
<dbReference type="AlphaFoldDB" id="A0A081A694"/>
<evidence type="ECO:0000313" key="1">
    <source>
        <dbReference type="EMBL" id="ETO74405.1"/>
    </source>
</evidence>
<name>A0A081A694_PHYNI</name>
<sequence>MAAYLWAADAGSYHSNNTLKRRALPPATYEYLAQWAGLHRDLIGFTSRQCGTCLSTTSQDLRTVLLPSTCLRGNEAMACKKGEMISTSLCWISCMPSAVVSPSLRYSLANAAVAKVWRWRQMQDMYFQAPSFNFLDSSQSSHVAQ</sequence>
<reference evidence="1 2" key="1">
    <citation type="submission" date="2013-11" db="EMBL/GenBank/DDBJ databases">
        <title>The Genome Sequence of Phytophthora parasitica P1976.</title>
        <authorList>
            <consortium name="The Broad Institute Genomics Platform"/>
            <person name="Russ C."/>
            <person name="Tyler B."/>
            <person name="Panabieres F."/>
            <person name="Shan W."/>
            <person name="Tripathy S."/>
            <person name="Grunwald N."/>
            <person name="Machado M."/>
            <person name="Johnson C.S."/>
            <person name="Walker B."/>
            <person name="Young S."/>
            <person name="Zeng Q."/>
            <person name="Gargeya S."/>
            <person name="Fitzgerald M."/>
            <person name="Haas B."/>
            <person name="Abouelleil A."/>
            <person name="Allen A.W."/>
            <person name="Alvarado L."/>
            <person name="Arachchi H.M."/>
            <person name="Berlin A.M."/>
            <person name="Chapman S.B."/>
            <person name="Gainer-Dewar J."/>
            <person name="Goldberg J."/>
            <person name="Griggs A."/>
            <person name="Gujja S."/>
            <person name="Hansen M."/>
            <person name="Howarth C."/>
            <person name="Imamovic A."/>
            <person name="Ireland A."/>
            <person name="Larimer J."/>
            <person name="McCowan C."/>
            <person name="Murphy C."/>
            <person name="Pearson M."/>
            <person name="Poon T.W."/>
            <person name="Priest M."/>
            <person name="Roberts A."/>
            <person name="Saif S."/>
            <person name="Shea T."/>
            <person name="Sisk P."/>
            <person name="Sykes S."/>
            <person name="Wortman J."/>
            <person name="Nusbaum C."/>
            <person name="Birren B."/>
        </authorList>
    </citation>
    <scope>NUCLEOTIDE SEQUENCE [LARGE SCALE GENOMIC DNA]</scope>
    <source>
        <strain evidence="1 2">P1976</strain>
    </source>
</reference>
<evidence type="ECO:0000313" key="2">
    <source>
        <dbReference type="Proteomes" id="UP000028582"/>
    </source>
</evidence>
<gene>
    <name evidence="1" type="ORF">F444_09838</name>
</gene>
<organism evidence="1 2">
    <name type="scientific">Phytophthora nicotianae P1976</name>
    <dbReference type="NCBI Taxonomy" id="1317066"/>
    <lineage>
        <taxon>Eukaryota</taxon>
        <taxon>Sar</taxon>
        <taxon>Stramenopiles</taxon>
        <taxon>Oomycota</taxon>
        <taxon>Peronosporomycetes</taxon>
        <taxon>Peronosporales</taxon>
        <taxon>Peronosporaceae</taxon>
        <taxon>Phytophthora</taxon>
    </lineage>
</organism>